<protein>
    <submittedName>
        <fullName evidence="1">Uncharacterized protein</fullName>
    </submittedName>
</protein>
<sequence length="71" mass="8461">MRDIITEIYYLVDEKLPMGPHDPAVERRLWDSLTPEQASLFEAYQEMEAAREESERQDLFRFLVKLGLYLP</sequence>
<dbReference type="AlphaFoldDB" id="A0A9D2T1J3"/>
<dbReference type="Proteomes" id="UP000823882">
    <property type="component" value="Unassembled WGS sequence"/>
</dbReference>
<dbReference type="EMBL" id="DWWJ01000203">
    <property type="protein sequence ID" value="HJC42031.1"/>
    <property type="molecule type" value="Genomic_DNA"/>
</dbReference>
<accession>A0A9D2T1J3</accession>
<evidence type="ECO:0000313" key="1">
    <source>
        <dbReference type="EMBL" id="HJC42031.1"/>
    </source>
</evidence>
<name>A0A9D2T1J3_9FIRM</name>
<evidence type="ECO:0000313" key="2">
    <source>
        <dbReference type="Proteomes" id="UP000823882"/>
    </source>
</evidence>
<reference evidence="1" key="1">
    <citation type="journal article" date="2021" name="PeerJ">
        <title>Extensive microbial diversity within the chicken gut microbiome revealed by metagenomics and culture.</title>
        <authorList>
            <person name="Gilroy R."/>
            <person name="Ravi A."/>
            <person name="Getino M."/>
            <person name="Pursley I."/>
            <person name="Horton D.L."/>
            <person name="Alikhan N.F."/>
            <person name="Baker D."/>
            <person name="Gharbi K."/>
            <person name="Hall N."/>
            <person name="Watson M."/>
            <person name="Adriaenssens E.M."/>
            <person name="Foster-Nyarko E."/>
            <person name="Jarju S."/>
            <person name="Secka A."/>
            <person name="Antonio M."/>
            <person name="Oren A."/>
            <person name="Chaudhuri R.R."/>
            <person name="La Ragione R."/>
            <person name="Hildebrand F."/>
            <person name="Pallen M.J."/>
        </authorList>
    </citation>
    <scope>NUCLEOTIDE SEQUENCE</scope>
    <source>
        <strain evidence="1">CHK186-1790</strain>
    </source>
</reference>
<gene>
    <name evidence="1" type="ORF">H9701_10860</name>
</gene>
<organism evidence="1 2">
    <name type="scientific">Candidatus Intestinimonas pullistercoris</name>
    <dbReference type="NCBI Taxonomy" id="2838623"/>
    <lineage>
        <taxon>Bacteria</taxon>
        <taxon>Bacillati</taxon>
        <taxon>Bacillota</taxon>
        <taxon>Clostridia</taxon>
        <taxon>Eubacteriales</taxon>
        <taxon>Intestinimonas</taxon>
    </lineage>
</organism>
<proteinExistence type="predicted"/>
<comment type="caution">
    <text evidence="1">The sequence shown here is derived from an EMBL/GenBank/DDBJ whole genome shotgun (WGS) entry which is preliminary data.</text>
</comment>
<reference evidence="1" key="2">
    <citation type="submission" date="2021-04" db="EMBL/GenBank/DDBJ databases">
        <authorList>
            <person name="Gilroy R."/>
        </authorList>
    </citation>
    <scope>NUCLEOTIDE SEQUENCE</scope>
    <source>
        <strain evidence="1">CHK186-1790</strain>
    </source>
</reference>